<proteinExistence type="predicted"/>
<comment type="caution">
    <text evidence="4">The sequence shown here is derived from an EMBL/GenBank/DDBJ whole genome shotgun (WGS) entry which is preliminary data.</text>
</comment>
<keyword evidence="5" id="KW-1185">Reference proteome</keyword>
<organism evidence="4 5">
    <name type="scientific">Leptomonas seymouri</name>
    <dbReference type="NCBI Taxonomy" id="5684"/>
    <lineage>
        <taxon>Eukaryota</taxon>
        <taxon>Discoba</taxon>
        <taxon>Euglenozoa</taxon>
        <taxon>Kinetoplastea</taxon>
        <taxon>Metakinetoplastina</taxon>
        <taxon>Trypanosomatida</taxon>
        <taxon>Trypanosomatidae</taxon>
        <taxon>Leishmaniinae</taxon>
        <taxon>Leptomonas</taxon>
    </lineage>
</organism>
<dbReference type="GO" id="GO:0006520">
    <property type="term" value="P:amino acid metabolic process"/>
    <property type="evidence" value="ECO:0007669"/>
    <property type="project" value="InterPro"/>
</dbReference>
<reference evidence="4 5" key="1">
    <citation type="journal article" date="2015" name="PLoS Pathog.">
        <title>Leptomonas seymouri: Adaptations to the Dixenous Life Cycle Analyzed by Genome Sequencing, Transcriptome Profiling and Co-infection with Leishmania donovani.</title>
        <authorList>
            <person name="Kraeva N."/>
            <person name="Butenko A."/>
            <person name="Hlavacova J."/>
            <person name="Kostygov A."/>
            <person name="Myskova J."/>
            <person name="Grybchuk D."/>
            <person name="Lestinova T."/>
            <person name="Votypka J."/>
            <person name="Volf P."/>
            <person name="Opperdoes F."/>
            <person name="Flegontov P."/>
            <person name="Lukes J."/>
            <person name="Yurchenko V."/>
        </authorList>
    </citation>
    <scope>NUCLEOTIDE SEQUENCE [LARGE SCALE GENOMIC DNA]</scope>
    <source>
        <strain evidence="4 5">ATCC 30220</strain>
    </source>
</reference>
<sequence>MVKEASGKGLRHRPVASASLEVPTPQLPPAADGNSGLSADEWSSTRSPAVQLVDPEHPLYGVVGTTSALSIWTKYRHYVTVSGPVAAMRLTASNLMEDYAVWMHAYGRAALAA</sequence>
<feature type="region of interest" description="Disordered" evidence="2">
    <location>
        <begin position="1"/>
        <end position="48"/>
    </location>
</feature>
<dbReference type="AlphaFoldDB" id="A0A0N0P7K9"/>
<accession>A0A0N0P7K9</accession>
<dbReference type="EMBL" id="LJSK01000049">
    <property type="protein sequence ID" value="KPI88477.1"/>
    <property type="molecule type" value="Genomic_DNA"/>
</dbReference>
<gene>
    <name evidence="4" type="ORF">ABL78_2439</name>
</gene>
<evidence type="ECO:0000256" key="1">
    <source>
        <dbReference type="ARBA" id="ARBA00023002"/>
    </source>
</evidence>
<dbReference type="VEuPathDB" id="TriTrypDB:Lsey_0049_0240"/>
<dbReference type="Proteomes" id="UP000038009">
    <property type="component" value="Unassembled WGS sequence"/>
</dbReference>
<evidence type="ECO:0000313" key="4">
    <source>
        <dbReference type="EMBL" id="KPI88477.1"/>
    </source>
</evidence>
<protein>
    <submittedName>
        <fullName evidence="4">Homoserine dehydrogenase-like protein</fullName>
    </submittedName>
</protein>
<dbReference type="GO" id="GO:0016491">
    <property type="term" value="F:oxidoreductase activity"/>
    <property type="evidence" value="ECO:0007669"/>
    <property type="project" value="UniProtKB-KW"/>
</dbReference>
<dbReference type="InterPro" id="IPR001342">
    <property type="entry name" value="HDH_cat"/>
</dbReference>
<name>A0A0N0P7K9_LEPSE</name>
<feature type="domain" description="Homoserine dehydrogenase catalytic" evidence="3">
    <location>
        <begin position="3"/>
        <end position="98"/>
    </location>
</feature>
<keyword evidence="1" id="KW-0560">Oxidoreductase</keyword>
<evidence type="ECO:0000259" key="3">
    <source>
        <dbReference type="Pfam" id="PF00742"/>
    </source>
</evidence>
<dbReference type="Pfam" id="PF00742">
    <property type="entry name" value="Homoserine_dh"/>
    <property type="match status" value="1"/>
</dbReference>
<dbReference type="OrthoDB" id="67851at2759"/>
<evidence type="ECO:0000256" key="2">
    <source>
        <dbReference type="SAM" id="MobiDB-lite"/>
    </source>
</evidence>
<evidence type="ECO:0000313" key="5">
    <source>
        <dbReference type="Proteomes" id="UP000038009"/>
    </source>
</evidence>
<feature type="compositionally biased region" description="Polar residues" evidence="2">
    <location>
        <begin position="35"/>
        <end position="48"/>
    </location>
</feature>